<feature type="domain" description="Glycosyl hydrolase family 13 catalytic" evidence="3">
    <location>
        <begin position="143"/>
        <end position="502"/>
    </location>
</feature>
<organism evidence="4 5">
    <name type="scientific">Treponema saccharophilum DSM 2985</name>
    <dbReference type="NCBI Taxonomy" id="907348"/>
    <lineage>
        <taxon>Bacteria</taxon>
        <taxon>Pseudomonadati</taxon>
        <taxon>Spirochaetota</taxon>
        <taxon>Spirochaetia</taxon>
        <taxon>Spirochaetales</taxon>
        <taxon>Treponemataceae</taxon>
        <taxon>Treponema</taxon>
    </lineage>
</organism>
<evidence type="ECO:0000259" key="3">
    <source>
        <dbReference type="SMART" id="SM00642"/>
    </source>
</evidence>
<evidence type="ECO:0000256" key="1">
    <source>
        <dbReference type="ARBA" id="ARBA00022801"/>
    </source>
</evidence>
<keyword evidence="1" id="KW-0378">Hydrolase</keyword>
<dbReference type="InterPro" id="IPR004185">
    <property type="entry name" value="Glyco_hydro_13_lg-like_dom"/>
</dbReference>
<accession>H7EGZ8</accession>
<protein>
    <submittedName>
        <fullName evidence="4">Alpha amylase catalytic region</fullName>
    </submittedName>
</protein>
<dbReference type="InterPro" id="IPR017853">
    <property type="entry name" value="GH"/>
</dbReference>
<dbReference type="CDD" id="cd11338">
    <property type="entry name" value="AmyAc_CMD"/>
    <property type="match status" value="1"/>
</dbReference>
<dbReference type="GO" id="GO:0004553">
    <property type="term" value="F:hydrolase activity, hydrolyzing O-glycosyl compounds"/>
    <property type="evidence" value="ECO:0007669"/>
    <property type="project" value="InterPro"/>
</dbReference>
<proteinExistence type="predicted"/>
<reference evidence="4 5" key="1">
    <citation type="submission" date="2011-09" db="EMBL/GenBank/DDBJ databases">
        <title>The draft genome of Treponema saccharophilum DSM 2985.</title>
        <authorList>
            <consortium name="US DOE Joint Genome Institute (JGI-PGF)"/>
            <person name="Lucas S."/>
            <person name="Copeland A."/>
            <person name="Lapidus A."/>
            <person name="Glavina del Rio T."/>
            <person name="Dalin E."/>
            <person name="Tice H."/>
            <person name="Bruce D."/>
            <person name="Goodwin L."/>
            <person name="Pitluck S."/>
            <person name="Peters L."/>
            <person name="Kyrpides N."/>
            <person name="Mavromatis K."/>
            <person name="Ivanova N."/>
            <person name="Markowitz V."/>
            <person name="Cheng J.-F."/>
            <person name="Hugenholtz P."/>
            <person name="Woyke T."/>
            <person name="Wu D."/>
            <person name="Gronow S."/>
            <person name="Wellnitz S."/>
            <person name="Brambilla E."/>
            <person name="Klenk H.-P."/>
            <person name="Eisen J.A."/>
        </authorList>
    </citation>
    <scope>NUCLEOTIDE SEQUENCE [LARGE SCALE GENOMIC DNA]</scope>
    <source>
        <strain evidence="4 5">DSM 2985</strain>
    </source>
</reference>
<dbReference type="InterPro" id="IPR006047">
    <property type="entry name" value="GH13_cat_dom"/>
</dbReference>
<dbReference type="EMBL" id="AGRW01000020">
    <property type="protein sequence ID" value="EIC03156.1"/>
    <property type="molecule type" value="Genomic_DNA"/>
</dbReference>
<gene>
    <name evidence="4" type="ORF">TresaDRAFT_2772</name>
</gene>
<dbReference type="PANTHER" id="PTHR10357:SF210">
    <property type="entry name" value="MALTODEXTRIN GLUCOSIDASE"/>
    <property type="match status" value="1"/>
</dbReference>
<dbReference type="eggNOG" id="COG0366">
    <property type="taxonomic scope" value="Bacteria"/>
</dbReference>
<sequence length="594" mass="68225">MDFSAVRHFSYDSFCYPLDADSLQVNVQTGSDVLSVRLVYGDPFKGKLDGGKWSWERSRADMESRRLPGALFWSATVRPEFKRCKYYFEIRADDGTWLFFEDGFYRSEGEDVPVEASPFIFPWMNESDIVSPPKWAEETVWYQIFPSRFCRGGDGGGDFLPWADSSHAVRNEERYGGNLLGIIDRLGYLEELGINGLYINPINLSVSQHKYDTADYLTIDPEFGTGAILRRLVDEAHARGMRVMLDGVFNHSGWEFFAWQDVIKNGKKSRYAGWFMVNDYGFEKTPCDNAERGAYFSFAFADRMPKLNTNNPEVRDYFCSVCEKWARDYGIDAIRLDVANELSHTFCRSLRERLLSVKKDFFIAGEIWNDSTPWLRGAEFDSVINYPLRSAIWRFASNPEKDVRFLESELNRCLVRYTRQTVRVLINQMDSHDTMRLVTRMDGDRDMALLQFALILSLPGAACMYYGTEILLPGGEDPDCRRCMPWKEIEEGAFDDVLGFMRELVWLRRNSPALKSDELSFRFLQNDLNGRRRVVILEKRDESSGEHVECLFNFGRAPFAVSSCGVVGSADIALSRRLEGGLLLPGGFAVVRRR</sequence>
<dbReference type="Gene3D" id="2.60.40.10">
    <property type="entry name" value="Immunoglobulins"/>
    <property type="match status" value="1"/>
</dbReference>
<evidence type="ECO:0000256" key="2">
    <source>
        <dbReference type="ARBA" id="ARBA00023295"/>
    </source>
</evidence>
<dbReference type="Proteomes" id="UP000003571">
    <property type="component" value="Unassembled WGS sequence"/>
</dbReference>
<comment type="caution">
    <text evidence="4">The sequence shown here is derived from an EMBL/GenBank/DDBJ whole genome shotgun (WGS) entry which is preliminary data.</text>
</comment>
<dbReference type="SMART" id="SM00642">
    <property type="entry name" value="Aamy"/>
    <property type="match status" value="1"/>
</dbReference>
<dbReference type="OrthoDB" id="9805159at2"/>
<evidence type="ECO:0000313" key="5">
    <source>
        <dbReference type="Proteomes" id="UP000003571"/>
    </source>
</evidence>
<dbReference type="InterPro" id="IPR045857">
    <property type="entry name" value="O16G_dom_2"/>
</dbReference>
<dbReference type="Gene3D" id="3.20.20.80">
    <property type="entry name" value="Glycosidases"/>
    <property type="match status" value="1"/>
</dbReference>
<keyword evidence="5" id="KW-1185">Reference proteome</keyword>
<dbReference type="Gene3D" id="3.90.400.10">
    <property type="entry name" value="Oligo-1,6-glucosidase, Domain 2"/>
    <property type="match status" value="1"/>
</dbReference>
<dbReference type="SUPFAM" id="SSF51445">
    <property type="entry name" value="(Trans)glycosidases"/>
    <property type="match status" value="1"/>
</dbReference>
<dbReference type="RefSeq" id="WP_002701740.1">
    <property type="nucleotide sequence ID" value="NZ_AGRW01000020.1"/>
</dbReference>
<dbReference type="AlphaFoldDB" id="H7EGZ8"/>
<dbReference type="InterPro" id="IPR014756">
    <property type="entry name" value="Ig_E-set"/>
</dbReference>
<dbReference type="PANTHER" id="PTHR10357">
    <property type="entry name" value="ALPHA-AMYLASE FAMILY MEMBER"/>
    <property type="match status" value="1"/>
</dbReference>
<dbReference type="CDD" id="cd02857">
    <property type="entry name" value="E_set_CDase_PDE_N"/>
    <property type="match status" value="1"/>
</dbReference>
<dbReference type="InterPro" id="IPR013783">
    <property type="entry name" value="Ig-like_fold"/>
</dbReference>
<dbReference type="STRING" id="907348.TresaDRAFT_2772"/>
<keyword evidence="2" id="KW-0326">Glycosidase</keyword>
<evidence type="ECO:0000313" key="4">
    <source>
        <dbReference type="EMBL" id="EIC03156.1"/>
    </source>
</evidence>
<dbReference type="SUPFAM" id="SSF81296">
    <property type="entry name" value="E set domains"/>
    <property type="match status" value="1"/>
</dbReference>
<dbReference type="GO" id="GO:0005975">
    <property type="term" value="P:carbohydrate metabolic process"/>
    <property type="evidence" value="ECO:0007669"/>
    <property type="project" value="InterPro"/>
</dbReference>
<dbReference type="Pfam" id="PF00128">
    <property type="entry name" value="Alpha-amylase"/>
    <property type="match status" value="1"/>
</dbReference>
<dbReference type="PATRIC" id="fig|907348.3.peg.55"/>
<dbReference type="Pfam" id="PF02903">
    <property type="entry name" value="Alpha-amylase_N"/>
    <property type="match status" value="1"/>
</dbReference>
<name>H7EGZ8_9SPIR</name>